<sequence length="104" mass="11997">MIESIPMIVLLGAFSGAIFGRYYRPVFVFLYDKVYILLKGLLTNPFLSIVSMLFAIVSVFLFALWGNVFSLVISDENWVYFYRPYFVGILVGVFLLRLSSENKF</sequence>
<dbReference type="EMBL" id="ABFEVW020000018">
    <property type="protein sequence ID" value="EKU3569299.1"/>
    <property type="molecule type" value="Genomic_DNA"/>
</dbReference>
<proteinExistence type="predicted"/>
<dbReference type="EMBL" id="ABFEVW030000018">
    <property type="protein sequence ID" value="EMN1072396.1"/>
    <property type="molecule type" value="Genomic_DNA"/>
</dbReference>
<feature type="transmembrane region" description="Helical" evidence="1">
    <location>
        <begin position="78"/>
        <end position="98"/>
    </location>
</feature>
<feature type="transmembrane region" description="Helical" evidence="1">
    <location>
        <begin position="6"/>
        <end position="23"/>
    </location>
</feature>
<evidence type="ECO:0000313" key="2">
    <source>
        <dbReference type="EMBL" id="EKU3569299.1"/>
    </source>
</evidence>
<organism evidence="2">
    <name type="scientific">Acinetobacter baumannii</name>
    <dbReference type="NCBI Taxonomy" id="470"/>
    <lineage>
        <taxon>Bacteria</taxon>
        <taxon>Pseudomonadati</taxon>
        <taxon>Pseudomonadota</taxon>
        <taxon>Gammaproteobacteria</taxon>
        <taxon>Moraxellales</taxon>
        <taxon>Moraxellaceae</taxon>
        <taxon>Acinetobacter</taxon>
        <taxon>Acinetobacter calcoaceticus/baumannii complex</taxon>
    </lineage>
</organism>
<keyword evidence="1" id="KW-0472">Membrane</keyword>
<evidence type="ECO:0000256" key="1">
    <source>
        <dbReference type="SAM" id="Phobius"/>
    </source>
</evidence>
<keyword evidence="1" id="KW-0812">Transmembrane</keyword>
<name>A0AAD2U3R9_ACIBA</name>
<keyword evidence="1" id="KW-1133">Transmembrane helix</keyword>
<feature type="transmembrane region" description="Helical" evidence="1">
    <location>
        <begin position="44"/>
        <end position="66"/>
    </location>
</feature>
<dbReference type="AlphaFoldDB" id="A0AAD2U3R9"/>
<reference evidence="2" key="1">
    <citation type="submission" date="2023-06" db="EMBL/GenBank/DDBJ databases">
        <authorList>
            <consortium name="Clinical and Environmental Microbiology Branch: Whole genome sequencing antimicrobial resistance pathogens in the healthcare setting"/>
        </authorList>
    </citation>
    <scope>NUCLEOTIDE SEQUENCE</scope>
    <source>
        <strain evidence="2">2021GN-00227</strain>
    </source>
</reference>
<comment type="caution">
    <text evidence="2">The sequence shown here is derived from an EMBL/GenBank/DDBJ whole genome shotgun (WGS) entry which is preliminary data.</text>
</comment>
<gene>
    <name evidence="2" type="ORF">MKP18_002720</name>
</gene>
<protein>
    <submittedName>
        <fullName evidence="2">Uncharacterized protein</fullName>
    </submittedName>
</protein>
<dbReference type="RefSeq" id="WP_031960277.1">
    <property type="nucleotide sequence ID" value="NZ_CABMHL010000001.1"/>
</dbReference>
<accession>A0AAD2U3R9</accession>